<keyword evidence="1" id="KW-0812">Transmembrane</keyword>
<feature type="transmembrane region" description="Helical" evidence="1">
    <location>
        <begin position="105"/>
        <end position="125"/>
    </location>
</feature>
<accession>A0AAU7PL75</accession>
<gene>
    <name evidence="2" type="ORF">ABFV83_12015</name>
</gene>
<dbReference type="AlphaFoldDB" id="A0AAU7PL75"/>
<evidence type="ECO:0000313" key="2">
    <source>
        <dbReference type="EMBL" id="XBS52566.1"/>
    </source>
</evidence>
<feature type="transmembrane region" description="Helical" evidence="1">
    <location>
        <begin position="6"/>
        <end position="24"/>
    </location>
</feature>
<feature type="transmembrane region" description="Helical" evidence="1">
    <location>
        <begin position="201"/>
        <end position="219"/>
    </location>
</feature>
<proteinExistence type="predicted"/>
<evidence type="ECO:0000256" key="1">
    <source>
        <dbReference type="SAM" id="Phobius"/>
    </source>
</evidence>
<keyword evidence="1" id="KW-0472">Membrane</keyword>
<sequence>MAVLCTLFCILLIAAVILGIYKLIKKDYTLEKIWLFSGIFILLQFAGVYQFELLLKYYNIALNNVVFHDIMVSHVFSILYVIFLVYYAIKSKNDKTKNGLTKVDIMILFLLLLPTVLRSINLYIFRDVIEGVRSKELTIITRTIFTEDMQYSEKADIAEKIMDQLMLRNTYIDLFFPILIYGTICVGGIALFREKITCQKYLALGGTFIIVQYLGIIYFDKMLNCFNSSFYTANINKLYHIVLNYSYPLFYIMPLVLYSLKKIYSRLALPK</sequence>
<feature type="transmembrane region" description="Helical" evidence="1">
    <location>
        <begin position="71"/>
        <end position="89"/>
    </location>
</feature>
<feature type="transmembrane region" description="Helical" evidence="1">
    <location>
        <begin position="239"/>
        <end position="260"/>
    </location>
</feature>
<feature type="transmembrane region" description="Helical" evidence="1">
    <location>
        <begin position="33"/>
        <end position="51"/>
    </location>
</feature>
<name>A0AAU7PL75_9FIRM</name>
<protein>
    <submittedName>
        <fullName evidence="2">Uncharacterized protein</fullName>
    </submittedName>
</protein>
<dbReference type="RefSeq" id="WP_349944124.1">
    <property type="nucleotide sequence ID" value="NZ_CP157940.1"/>
</dbReference>
<organism evidence="2">
    <name type="scientific">Lacrimispora sp. BS-2</name>
    <dbReference type="NCBI Taxonomy" id="3151850"/>
    <lineage>
        <taxon>Bacteria</taxon>
        <taxon>Bacillati</taxon>
        <taxon>Bacillota</taxon>
        <taxon>Clostridia</taxon>
        <taxon>Lachnospirales</taxon>
        <taxon>Lachnospiraceae</taxon>
        <taxon>Lacrimispora</taxon>
    </lineage>
</organism>
<reference evidence="2" key="1">
    <citation type="submission" date="2024-06" db="EMBL/GenBank/DDBJ databases">
        <title>Lacrimispora cavernae sp. nov., a novel anaerobe isolated from bat guano pile inside a cave.</title>
        <authorList>
            <person name="Miller S.L."/>
            <person name="Lu N."/>
            <person name="King J."/>
            <person name="Sankaranarayanan K."/>
            <person name="Lawson P.A."/>
        </authorList>
    </citation>
    <scope>NUCLEOTIDE SEQUENCE</scope>
    <source>
        <strain evidence="2">BS-2</strain>
    </source>
</reference>
<feature type="transmembrane region" description="Helical" evidence="1">
    <location>
        <begin position="174"/>
        <end position="192"/>
    </location>
</feature>
<keyword evidence="1" id="KW-1133">Transmembrane helix</keyword>
<dbReference type="EMBL" id="CP157940">
    <property type="protein sequence ID" value="XBS52566.1"/>
    <property type="molecule type" value="Genomic_DNA"/>
</dbReference>